<protein>
    <submittedName>
        <fullName evidence="1">Uncharacterized protein</fullName>
    </submittedName>
</protein>
<dbReference type="HOGENOM" id="CLU_133306_0_0_9"/>
<dbReference type="Proteomes" id="UP000018716">
    <property type="component" value="Unassembled WGS sequence"/>
</dbReference>
<accession>V8BH20</accession>
<dbReference type="AlphaFoldDB" id="V8BH20"/>
<comment type="caution">
    <text evidence="1">The sequence shown here is derived from an EMBL/GenBank/DDBJ whole genome shotgun (WGS) entry which is preliminary data.</text>
</comment>
<name>V8BH20_STRPA</name>
<organism evidence="1 2">
    <name type="scientific">Streptococcus parasanguinis CC87K</name>
    <dbReference type="NCBI Taxonomy" id="1073372"/>
    <lineage>
        <taxon>Bacteria</taxon>
        <taxon>Bacillati</taxon>
        <taxon>Bacillota</taxon>
        <taxon>Bacilli</taxon>
        <taxon>Lactobacillales</taxon>
        <taxon>Streptococcaceae</taxon>
        <taxon>Streptococcus</taxon>
    </lineage>
</organism>
<gene>
    <name evidence="1" type="ORF">HMPREF1195_00736</name>
</gene>
<dbReference type="EMBL" id="AZJD01000001">
    <property type="protein sequence ID" value="ETD14413.1"/>
    <property type="molecule type" value="Genomic_DNA"/>
</dbReference>
<evidence type="ECO:0000313" key="1">
    <source>
        <dbReference type="EMBL" id="ETD14413.1"/>
    </source>
</evidence>
<reference evidence="1 2" key="1">
    <citation type="submission" date="2013-10" db="EMBL/GenBank/DDBJ databases">
        <title>The Genome Sequence of Streptococcus parasanguinis CC87K.</title>
        <authorList>
            <consortium name="The Broad Institute Genomics Platform"/>
            <person name="Earl A."/>
            <person name="Allen-Vercoe E."/>
            <person name="Daigneault M."/>
            <person name="Young S.K."/>
            <person name="Zeng Q."/>
            <person name="Gargeya S."/>
            <person name="Fitzgerald M."/>
            <person name="Abouelleil A."/>
            <person name="Alvarado L."/>
            <person name="Chapman S.B."/>
            <person name="Gainer-Dewar J."/>
            <person name="Goldberg J."/>
            <person name="Griggs A."/>
            <person name="Gujja S."/>
            <person name="Hansen M."/>
            <person name="Howarth C."/>
            <person name="Imamovic A."/>
            <person name="Ireland A."/>
            <person name="Larimer J."/>
            <person name="McCowan C."/>
            <person name="Murphy C."/>
            <person name="Pearson M."/>
            <person name="Poon T.W."/>
            <person name="Priest M."/>
            <person name="Roberts A."/>
            <person name="Saif S."/>
            <person name="Shea T."/>
            <person name="Sykes S."/>
            <person name="Wortman J."/>
            <person name="Nusbaum C."/>
            <person name="Birren B."/>
        </authorList>
    </citation>
    <scope>NUCLEOTIDE SEQUENCE [LARGE SCALE GENOMIC DNA]</scope>
    <source>
        <strain evidence="1 2">CC87K</strain>
    </source>
</reference>
<dbReference type="PATRIC" id="fig|1073372.3.peg.750"/>
<evidence type="ECO:0000313" key="2">
    <source>
        <dbReference type="Proteomes" id="UP000018716"/>
    </source>
</evidence>
<keyword evidence="2" id="KW-1185">Reference proteome</keyword>
<proteinExistence type="predicted"/>
<sequence length="171" mass="19219">MNLRLAESQFPNQVQYVLKMNCVRESYPMEKRTIFKLITTLALLASIGGCTIKSKEQTKQAPIATPSTTKEDKKTIKQKQLTYLKEHEQEMTAYVKAHNANIMQVSYDWDSIKTVVGGNGTPQGGGEILLVYGYANGSDLTNFSLNFTLDENKMPKIDSIGSDNLYRVEKK</sequence>